<dbReference type="EMBL" id="LTDL01000014">
    <property type="protein sequence ID" value="OAG31740.1"/>
    <property type="molecule type" value="Genomic_DNA"/>
</dbReference>
<dbReference type="Proteomes" id="UP000185944">
    <property type="component" value="Unassembled WGS sequence"/>
</dbReference>
<protein>
    <submittedName>
        <fullName evidence="1">Uncharacterized protein</fullName>
    </submittedName>
</protein>
<dbReference type="AlphaFoldDB" id="A0A177EK40"/>
<dbReference type="VEuPathDB" id="MicrosporidiaDB:NEDG_00215"/>
<accession>A0A177EK40</accession>
<gene>
    <name evidence="1" type="ORF">NEDG_00215</name>
</gene>
<evidence type="ECO:0000313" key="2">
    <source>
        <dbReference type="Proteomes" id="UP000185944"/>
    </source>
</evidence>
<dbReference type="RefSeq" id="XP_067545341.1">
    <property type="nucleotide sequence ID" value="XM_067687633.1"/>
</dbReference>
<keyword evidence="2" id="KW-1185">Reference proteome</keyword>
<dbReference type="GeneID" id="93646565"/>
<evidence type="ECO:0000313" key="1">
    <source>
        <dbReference type="EMBL" id="OAG31740.1"/>
    </source>
</evidence>
<proteinExistence type="predicted"/>
<name>A0A177EK40_9MICR</name>
<reference evidence="1 2" key="1">
    <citation type="submission" date="2016-02" db="EMBL/GenBank/DDBJ databases">
        <title>Discovery of a natural microsporidian pathogen with a broad tissue tropism in Caenorhabditis elegans.</title>
        <authorList>
            <person name="Luallen R.J."/>
            <person name="Reinke A.W."/>
            <person name="Tong L."/>
            <person name="Botts M.R."/>
            <person name="Felix M.-A."/>
            <person name="Troemel E.R."/>
        </authorList>
    </citation>
    <scope>NUCLEOTIDE SEQUENCE [LARGE SCALE GENOMIC DNA]</scope>
    <source>
        <strain evidence="1 2">JUm2807</strain>
    </source>
</reference>
<dbReference type="OrthoDB" id="2187206at2759"/>
<sequence length="132" mass="14677">MDGETYNSIGTSATSLLEGRYHLNFVHGRSTEESLFVVYVDKRMTRSKYHVHDASGRGILDVTDVSPEAKQRIVEELKVARVKGTMVRQKVQVVGRLSENNQSHTSPVVTATSLSLFTFHSALCHLLGRTTT</sequence>
<comment type="caution">
    <text evidence="1">The sequence shown here is derived from an EMBL/GenBank/DDBJ whole genome shotgun (WGS) entry which is preliminary data.</text>
</comment>
<organism evidence="1 2">
    <name type="scientific">Nematocida displodere</name>
    <dbReference type="NCBI Taxonomy" id="1805483"/>
    <lineage>
        <taxon>Eukaryota</taxon>
        <taxon>Fungi</taxon>
        <taxon>Fungi incertae sedis</taxon>
        <taxon>Microsporidia</taxon>
        <taxon>Nematocida</taxon>
    </lineage>
</organism>